<dbReference type="KEGG" id="salw:CP975_02800"/>
<dbReference type="Proteomes" id="UP000326553">
    <property type="component" value="Chromosome"/>
</dbReference>
<name>A0A5J6HHL9_STRAD</name>
<organism evidence="2 3">
    <name type="scientific">Streptomyces alboniger</name>
    <dbReference type="NCBI Taxonomy" id="132473"/>
    <lineage>
        <taxon>Bacteria</taxon>
        <taxon>Bacillati</taxon>
        <taxon>Actinomycetota</taxon>
        <taxon>Actinomycetes</taxon>
        <taxon>Kitasatosporales</taxon>
        <taxon>Streptomycetaceae</taxon>
        <taxon>Streptomyces</taxon>
        <taxon>Streptomyces aurantiacus group</taxon>
    </lineage>
</organism>
<gene>
    <name evidence="2" type="ORF">CP975_02800</name>
</gene>
<proteinExistence type="predicted"/>
<dbReference type="AlphaFoldDB" id="A0A5J6HHL9"/>
<keyword evidence="3" id="KW-1185">Reference proteome</keyword>
<evidence type="ECO:0000313" key="3">
    <source>
        <dbReference type="Proteomes" id="UP000326553"/>
    </source>
</evidence>
<feature type="coiled-coil region" evidence="1">
    <location>
        <begin position="12"/>
        <end position="46"/>
    </location>
</feature>
<evidence type="ECO:0000256" key="1">
    <source>
        <dbReference type="SAM" id="Coils"/>
    </source>
</evidence>
<evidence type="ECO:0000313" key="2">
    <source>
        <dbReference type="EMBL" id="QEV16575.1"/>
    </source>
</evidence>
<sequence>MAEPASLILGRARRALEEIRDLTEDIEALEREIPSCVRRVERMRQELTGQFTASLVDALVKKVKAVRRAADAIRLLADGRDTYSPYEYFESLSRLAGFLENELDTAIALFATTERNSPSALQSHEHGQVISMLIDEKGEPDEGDDRRRTS</sequence>
<dbReference type="RefSeq" id="WP_055528763.1">
    <property type="nucleotide sequence ID" value="NZ_CP023695.1"/>
</dbReference>
<dbReference type="EMBL" id="CP023695">
    <property type="protein sequence ID" value="QEV16575.1"/>
    <property type="molecule type" value="Genomic_DNA"/>
</dbReference>
<protein>
    <submittedName>
        <fullName evidence="2">Uncharacterized protein</fullName>
    </submittedName>
</protein>
<accession>A0A5J6HHL9</accession>
<keyword evidence="1" id="KW-0175">Coiled coil</keyword>
<reference evidence="2 3" key="1">
    <citation type="submission" date="2017-09" db="EMBL/GenBank/DDBJ databases">
        <authorList>
            <person name="Lee N."/>
            <person name="Cho B.-K."/>
        </authorList>
    </citation>
    <scope>NUCLEOTIDE SEQUENCE [LARGE SCALE GENOMIC DNA]</scope>
    <source>
        <strain evidence="2 3">ATCC 12461</strain>
    </source>
</reference>